<organism evidence="2 3">
    <name type="scientific">Mya arenaria</name>
    <name type="common">Soft-shell clam</name>
    <dbReference type="NCBI Taxonomy" id="6604"/>
    <lineage>
        <taxon>Eukaryota</taxon>
        <taxon>Metazoa</taxon>
        <taxon>Spiralia</taxon>
        <taxon>Lophotrochozoa</taxon>
        <taxon>Mollusca</taxon>
        <taxon>Bivalvia</taxon>
        <taxon>Autobranchia</taxon>
        <taxon>Heteroconchia</taxon>
        <taxon>Euheterodonta</taxon>
        <taxon>Imparidentia</taxon>
        <taxon>Neoheterodontei</taxon>
        <taxon>Myida</taxon>
        <taxon>Myoidea</taxon>
        <taxon>Myidae</taxon>
        <taxon>Mya</taxon>
    </lineage>
</organism>
<protein>
    <submittedName>
        <fullName evidence="2">Uncharacterized protein</fullName>
    </submittedName>
</protein>
<keyword evidence="3" id="KW-1185">Reference proteome</keyword>
<evidence type="ECO:0000313" key="3">
    <source>
        <dbReference type="Proteomes" id="UP001164746"/>
    </source>
</evidence>
<proteinExistence type="predicted"/>
<dbReference type="SUPFAM" id="SSF49313">
    <property type="entry name" value="Cadherin-like"/>
    <property type="match status" value="1"/>
</dbReference>
<feature type="compositionally biased region" description="Pro residues" evidence="1">
    <location>
        <begin position="209"/>
        <end position="220"/>
    </location>
</feature>
<dbReference type="Proteomes" id="UP001164746">
    <property type="component" value="Chromosome 14"/>
</dbReference>
<dbReference type="PANTHER" id="PTHR21559">
    <property type="entry name" value="DYSTROGLYCAN-RELATED"/>
    <property type="match status" value="1"/>
</dbReference>
<dbReference type="EMBL" id="CP111025">
    <property type="protein sequence ID" value="WAR26321.1"/>
    <property type="molecule type" value="Genomic_DNA"/>
</dbReference>
<evidence type="ECO:0000313" key="2">
    <source>
        <dbReference type="EMBL" id="WAR26321.1"/>
    </source>
</evidence>
<accession>A0ABY7G4V3</accession>
<reference evidence="2" key="1">
    <citation type="submission" date="2022-11" db="EMBL/GenBank/DDBJ databases">
        <title>Centuries of genome instability and evolution in soft-shell clam transmissible cancer (bioRxiv).</title>
        <authorList>
            <person name="Hart S.F.M."/>
            <person name="Yonemitsu M.A."/>
            <person name="Giersch R.M."/>
            <person name="Beal B.F."/>
            <person name="Arriagada G."/>
            <person name="Davis B.W."/>
            <person name="Ostrander E.A."/>
            <person name="Goff S.P."/>
            <person name="Metzger M.J."/>
        </authorList>
    </citation>
    <scope>NUCLEOTIDE SEQUENCE</scope>
    <source>
        <strain evidence="2">MELC-2E11</strain>
        <tissue evidence="2">Siphon/mantle</tissue>
    </source>
</reference>
<name>A0ABY7G4V3_MYAAR</name>
<dbReference type="PANTHER" id="PTHR21559:SF21">
    <property type="entry name" value="DYSTROGLYCAN 1"/>
    <property type="match status" value="1"/>
</dbReference>
<sequence length="229" mass="26000">MEGNSLTYGNLGKIVEKGVKKLPEWLEYDSNTSVLTGTPGLGDLGVYTMRMRADCIDPAVTFCHDRISRTFHIRVDEPIKSAESREFIFQKNCYININNIIAFSLKICKYINKKHRRPSKRVPDSDKPMFLEDRRPIIFPEELEMLDPSMKPKGPLVLPADYLQETLPEVPPHGRPSPPYRAAPSTEEGPPVPPHHSFGGPLPQDALSDPPPYRLPPPYFNPHRLSYIQ</sequence>
<feature type="compositionally biased region" description="Pro residues" evidence="1">
    <location>
        <begin position="169"/>
        <end position="181"/>
    </location>
</feature>
<dbReference type="InterPro" id="IPR013783">
    <property type="entry name" value="Ig-like_fold"/>
</dbReference>
<feature type="region of interest" description="Disordered" evidence="1">
    <location>
        <begin position="166"/>
        <end position="229"/>
    </location>
</feature>
<gene>
    <name evidence="2" type="ORF">MAR_012025</name>
</gene>
<dbReference type="Gene3D" id="2.60.40.10">
    <property type="entry name" value="Immunoglobulins"/>
    <property type="match status" value="1"/>
</dbReference>
<evidence type="ECO:0000256" key="1">
    <source>
        <dbReference type="SAM" id="MobiDB-lite"/>
    </source>
</evidence>
<dbReference type="InterPro" id="IPR015919">
    <property type="entry name" value="Cadherin-like_sf"/>
</dbReference>